<accession>A0A3N8NZN9</accession>
<feature type="domain" description="SF3 helicase" evidence="5">
    <location>
        <begin position="339"/>
        <end position="489"/>
    </location>
</feature>
<dbReference type="InterPro" id="IPR051620">
    <property type="entry name" value="ORF904-like_C"/>
</dbReference>
<dbReference type="GO" id="GO:0005524">
    <property type="term" value="F:ATP binding"/>
    <property type="evidence" value="ECO:0007669"/>
    <property type="project" value="UniProtKB-KW"/>
</dbReference>
<keyword evidence="3" id="KW-0067">ATP-binding</keyword>
<evidence type="ECO:0000256" key="1">
    <source>
        <dbReference type="ARBA" id="ARBA00022741"/>
    </source>
</evidence>
<dbReference type="Proteomes" id="UP000277921">
    <property type="component" value="Unassembled WGS sequence"/>
</dbReference>
<dbReference type="RefSeq" id="WP_124585482.1">
    <property type="nucleotide sequence ID" value="NZ_QTQV01000039.1"/>
</dbReference>
<protein>
    <recommendedName>
        <fullName evidence="5">SF3 helicase domain-containing protein</fullName>
    </recommendedName>
</protein>
<dbReference type="PROSITE" id="PS51206">
    <property type="entry name" value="SF3_HELICASE_1"/>
    <property type="match status" value="1"/>
</dbReference>
<feature type="region of interest" description="Disordered" evidence="4">
    <location>
        <begin position="1"/>
        <end position="31"/>
    </location>
</feature>
<evidence type="ECO:0000313" key="6">
    <source>
        <dbReference type="EMBL" id="RQT04348.1"/>
    </source>
</evidence>
<dbReference type="InterPro" id="IPR014015">
    <property type="entry name" value="Helicase_SF3_DNA-vir"/>
</dbReference>
<evidence type="ECO:0000256" key="3">
    <source>
        <dbReference type="ARBA" id="ARBA00022840"/>
    </source>
</evidence>
<comment type="caution">
    <text evidence="6">The sequence shown here is derived from an EMBL/GenBank/DDBJ whole genome shotgun (WGS) entry which is preliminary data.</text>
</comment>
<feature type="compositionally biased region" description="Polar residues" evidence="4">
    <location>
        <begin position="1"/>
        <end position="12"/>
    </location>
</feature>
<organism evidence="6 7">
    <name type="scientific">Burkholderia contaminans</name>
    <dbReference type="NCBI Taxonomy" id="488447"/>
    <lineage>
        <taxon>Bacteria</taxon>
        <taxon>Pseudomonadati</taxon>
        <taxon>Pseudomonadota</taxon>
        <taxon>Betaproteobacteria</taxon>
        <taxon>Burkholderiales</taxon>
        <taxon>Burkholderiaceae</taxon>
        <taxon>Burkholderia</taxon>
        <taxon>Burkholderia cepacia complex</taxon>
    </lineage>
</organism>
<evidence type="ECO:0000259" key="5">
    <source>
        <dbReference type="PROSITE" id="PS51206"/>
    </source>
</evidence>
<feature type="region of interest" description="Disordered" evidence="4">
    <location>
        <begin position="51"/>
        <end position="71"/>
    </location>
</feature>
<name>A0A3N8NZN9_9BURK</name>
<evidence type="ECO:0000313" key="7">
    <source>
        <dbReference type="Proteomes" id="UP000277921"/>
    </source>
</evidence>
<evidence type="ECO:0000256" key="4">
    <source>
        <dbReference type="SAM" id="MobiDB-lite"/>
    </source>
</evidence>
<dbReference type="PANTHER" id="PTHR35372:SF2">
    <property type="entry name" value="SF3 HELICASE DOMAIN-CONTAINING PROTEIN"/>
    <property type="match status" value="1"/>
</dbReference>
<keyword evidence="1" id="KW-0547">Nucleotide-binding</keyword>
<dbReference type="PANTHER" id="PTHR35372">
    <property type="entry name" value="ATP BINDING PROTEIN-RELATED"/>
    <property type="match status" value="1"/>
</dbReference>
<dbReference type="EMBL" id="QTQV01000039">
    <property type="protein sequence ID" value="RQT04348.1"/>
    <property type="molecule type" value="Genomic_DNA"/>
</dbReference>
<reference evidence="6 7" key="1">
    <citation type="submission" date="2018-08" db="EMBL/GenBank/DDBJ databases">
        <title>Comparative analysis of Burkholderia isolates from Puerto Rico.</title>
        <authorList>
            <person name="Hall C."/>
            <person name="Sahl J."/>
            <person name="Wagner D."/>
        </authorList>
    </citation>
    <scope>NUCLEOTIDE SEQUENCE [LARGE SCALE GENOMIC DNA]</scope>
    <source>
        <strain evidence="6 7">Bp9025</strain>
    </source>
</reference>
<gene>
    <name evidence="6" type="ORF">DF051_36935</name>
</gene>
<dbReference type="SUPFAM" id="SSF52540">
    <property type="entry name" value="P-loop containing nucleoside triphosphate hydrolases"/>
    <property type="match status" value="1"/>
</dbReference>
<proteinExistence type="predicted"/>
<dbReference type="Pfam" id="PF19263">
    <property type="entry name" value="DUF5906"/>
    <property type="match status" value="1"/>
</dbReference>
<keyword evidence="2" id="KW-0378">Hydrolase</keyword>
<dbReference type="GO" id="GO:0016787">
    <property type="term" value="F:hydrolase activity"/>
    <property type="evidence" value="ECO:0007669"/>
    <property type="project" value="UniProtKB-KW"/>
</dbReference>
<dbReference type="InterPro" id="IPR027417">
    <property type="entry name" value="P-loop_NTPase"/>
</dbReference>
<dbReference type="InterPro" id="IPR045455">
    <property type="entry name" value="NrS-1_pol-like_helicase"/>
</dbReference>
<sequence>MSNAQPAESTTVAPIATTPKRPAPPAIARPDGASAADFLAAKATAVAVLSAPPAESSGTTAYDNAAPGTPKQRYKQAETALVRVEKALARTRKVAADAQDAADEAGDVLDGLKKLDAGAKEVMLAEAKADKLAKAAKRALDDVVAGEKALQAALNERQTALDAVKAEDGDDDGLPADASPAMRGRHMLKTDTALVVDTEEKIFRRWNGVHFEEEDEARLAYRMGKLIEQELPEKVSQRVVDDMLKYSLTMMSIEQRLPVPPAGKVLIQLRNAVLEVQEDGRIFAFDPAPTFGQVNVINATLDWSGIDKTKPQPWVYTPTWPAEAAQVGQYLRTIAPTTALFEYFALALGSTLVTGNKPFQKALLLLGRAGAGKGTLLKLLEYFHPKRTALPMERLRETFALEPLIGTTLVTANETKYIAEEPFKEITGGDSISVNRKNKPAVTVVFKGTVVMTSNVLPAFKDEDGSIARRICALPFTNSYSKSNKAVVGWADRILGTPAELGAWLDYLLCGVSLLGARGWKWPTDAEAPPEVQNLKADVLIANDPLAGWLDEFEVTYDSTRWTAKQDIYTHYDAVMKGRAQSQRDRDRILSYDNFWKEMSVPERGFHLEKRMRKGTGRVDAAHIVVAGVQSRGEK</sequence>
<evidence type="ECO:0000256" key="2">
    <source>
        <dbReference type="ARBA" id="ARBA00022801"/>
    </source>
</evidence>
<dbReference type="AlphaFoldDB" id="A0A3N8NZN9"/>
<dbReference type="Gene3D" id="3.40.50.300">
    <property type="entry name" value="P-loop containing nucleotide triphosphate hydrolases"/>
    <property type="match status" value="1"/>
</dbReference>